<gene>
    <name evidence="5" type="ORF">SAMN04488507_10489</name>
    <name evidence="4" type="ORF">TFLO_1753</name>
</gene>
<evidence type="ECO:0000259" key="3">
    <source>
        <dbReference type="Pfam" id="PF02719"/>
    </source>
</evidence>
<dbReference type="EMBL" id="FJMZ01000019">
    <property type="protein sequence ID" value="SBO15732.1"/>
    <property type="molecule type" value="Genomic_DNA"/>
</dbReference>
<evidence type="ECO:0000313" key="5">
    <source>
        <dbReference type="EMBL" id="SFI09096.1"/>
    </source>
</evidence>
<dbReference type="Proteomes" id="UP000199686">
    <property type="component" value="Unassembled WGS sequence"/>
</dbReference>
<dbReference type="InterPro" id="IPR003869">
    <property type="entry name" value="Polysac_CapD-like"/>
</dbReference>
<keyword evidence="2" id="KW-0472">Membrane</keyword>
<comment type="similarity">
    <text evidence="1">Belongs to the polysaccharide synthase family.</text>
</comment>
<dbReference type="Pfam" id="PF02719">
    <property type="entry name" value="Polysacc_synt_2"/>
    <property type="match status" value="1"/>
</dbReference>
<protein>
    <submittedName>
        <fullName evidence="5">CoA-binding domain-containing protein</fullName>
    </submittedName>
    <submittedName>
        <fullName evidence="4">Polysaccharide biosynthesis protein</fullName>
    </submittedName>
</protein>
<dbReference type="SUPFAM" id="SSF51735">
    <property type="entry name" value="NAD(P)-binding Rossmann-fold domains"/>
    <property type="match status" value="2"/>
</dbReference>
<evidence type="ECO:0000313" key="6">
    <source>
        <dbReference type="Proteomes" id="UP000195947"/>
    </source>
</evidence>
<dbReference type="EMBL" id="FOQC01000048">
    <property type="protein sequence ID" value="SFI09096.1"/>
    <property type="molecule type" value="Genomic_DNA"/>
</dbReference>
<evidence type="ECO:0000313" key="4">
    <source>
        <dbReference type="EMBL" id="SBO15732.1"/>
    </source>
</evidence>
<dbReference type="RefSeq" id="WP_086989184.1">
    <property type="nucleotide sequence ID" value="NZ_FJMZ01000019.1"/>
</dbReference>
<feature type="transmembrane region" description="Helical" evidence="2">
    <location>
        <begin position="12"/>
        <end position="37"/>
    </location>
</feature>
<keyword evidence="2" id="KW-1133">Transmembrane helix</keyword>
<keyword evidence="6" id="KW-1185">Reference proteome</keyword>
<sequence>MSLNLSRKQKAMVLILLDSFFIFVSALLAYWLIQAYIGPPQTFFFVMVSVCIGSYILLGLRSHLFARIVRYTSIYEVGKSTILMTVSYAISALITLLFIKGVSFRYIFLMYMFSLVFLPGSRVFWRFYHEWNDGKLKKNNVPIDKKVRTLVVGAGAGGSIFVDSILRQPSEIEIVGIVDGDRNKANSRLFDIPVVGTKEDIPALVKEFAVDQVTIAIPSLKPQELESILEYCNRANVKVNQMPRIEDVLKGKLTVSRLRNIDVVDLLGREEVQLDRTKIAEQLENEVVLVSGAGGSIGSEICRQIAKFGPKKLILLGHGENSIYLIDKELRNLYGCTIEIIPVIADIQDRERIFQVMETYTPDHVFHAAAHKHVPLMEYNPMEAIKNNVYGSKNMAEAAKAAGVKSFVMISTDKAVRPTNVMGSTKRIAEILVTSLNEPGKTKFAAVRFGNVLGSRGSVIPVFKEQIEKGGPVTVTDMRMIRYFMTIPEASRLVLQAGVLAKGGEIFILDMGEPVKISDLARKMIKLCGYTEAEIPIVESGIRPGEKLYEELLVDGQLSDNQVFEKIFVGNATTYDRQEVLKFVESLDGLSNDKLRDEVIAFANENV</sequence>
<evidence type="ECO:0000256" key="1">
    <source>
        <dbReference type="ARBA" id="ARBA00007430"/>
    </source>
</evidence>
<dbReference type="PANTHER" id="PTHR43318:SF1">
    <property type="entry name" value="POLYSACCHARIDE BIOSYNTHESIS PROTEIN EPSC-RELATED"/>
    <property type="match status" value="1"/>
</dbReference>
<evidence type="ECO:0000256" key="2">
    <source>
        <dbReference type="SAM" id="Phobius"/>
    </source>
</evidence>
<dbReference type="AlphaFoldDB" id="A0AB38BKK6"/>
<feature type="domain" description="Polysaccharide biosynthesis protein CapD-like" evidence="3">
    <location>
        <begin position="288"/>
        <end position="569"/>
    </location>
</feature>
<evidence type="ECO:0000313" key="7">
    <source>
        <dbReference type="Proteomes" id="UP000199686"/>
    </source>
</evidence>
<accession>A0AB38BKK6</accession>
<keyword evidence="2" id="KW-0812">Transmembrane</keyword>
<dbReference type="Proteomes" id="UP000195947">
    <property type="component" value="Unassembled WGS sequence"/>
</dbReference>
<dbReference type="Pfam" id="PF13727">
    <property type="entry name" value="CoA_binding_3"/>
    <property type="match status" value="1"/>
</dbReference>
<dbReference type="PANTHER" id="PTHR43318">
    <property type="entry name" value="UDP-N-ACETYLGLUCOSAMINE 4,6-DEHYDRATASE"/>
    <property type="match status" value="1"/>
</dbReference>
<dbReference type="InterPro" id="IPR036291">
    <property type="entry name" value="NAD(P)-bd_dom_sf"/>
</dbReference>
<dbReference type="CDD" id="cd05237">
    <property type="entry name" value="UDP_invert_4-6DH_SDR_e"/>
    <property type="match status" value="1"/>
</dbReference>
<dbReference type="Gene3D" id="3.40.50.720">
    <property type="entry name" value="NAD(P)-binding Rossmann-like Domain"/>
    <property type="match status" value="2"/>
</dbReference>
<proteinExistence type="inferred from homology"/>
<comment type="caution">
    <text evidence="5">The sequence shown here is derived from an EMBL/GenBank/DDBJ whole genome shotgun (WGS) entry which is preliminary data.</text>
</comment>
<reference evidence="5 7" key="2">
    <citation type="submission" date="2016-10" db="EMBL/GenBank/DDBJ databases">
        <authorList>
            <person name="Varghese N."/>
            <person name="Submissions S."/>
        </authorList>
    </citation>
    <scope>NUCLEOTIDE SEQUENCE [LARGE SCALE GENOMIC DNA]</scope>
    <source>
        <strain evidence="5 7">DSM 2094</strain>
    </source>
</reference>
<reference evidence="4 6" key="1">
    <citation type="submission" date="2016-02" db="EMBL/GenBank/DDBJ databases">
        <authorList>
            <person name="Strepis N."/>
        </authorList>
    </citation>
    <scope>NUCLEOTIDE SEQUENCE [LARGE SCALE GENOMIC DNA]</scope>
    <source>
        <strain evidence="4">Trichococcus flocculiformis</strain>
    </source>
</reference>
<feature type="transmembrane region" description="Helical" evidence="2">
    <location>
        <begin position="43"/>
        <end position="60"/>
    </location>
</feature>
<organism evidence="5 7">
    <name type="scientific">Trichococcus flocculiformis</name>
    <dbReference type="NCBI Taxonomy" id="82803"/>
    <lineage>
        <taxon>Bacteria</taxon>
        <taxon>Bacillati</taxon>
        <taxon>Bacillota</taxon>
        <taxon>Bacilli</taxon>
        <taxon>Lactobacillales</taxon>
        <taxon>Carnobacteriaceae</taxon>
        <taxon>Trichococcus</taxon>
    </lineage>
</organism>
<feature type="transmembrane region" description="Helical" evidence="2">
    <location>
        <begin position="81"/>
        <end position="99"/>
    </location>
</feature>
<name>A0AB38BKK6_9LACT</name>
<dbReference type="InterPro" id="IPR051203">
    <property type="entry name" value="Polysaccharide_Synthase-Rel"/>
</dbReference>